<organism evidence="2 3">
    <name type="scientific">Parasedimentitalea psychrophila</name>
    <dbReference type="NCBI Taxonomy" id="2997337"/>
    <lineage>
        <taxon>Bacteria</taxon>
        <taxon>Pseudomonadati</taxon>
        <taxon>Pseudomonadota</taxon>
        <taxon>Alphaproteobacteria</taxon>
        <taxon>Rhodobacterales</taxon>
        <taxon>Paracoccaceae</taxon>
        <taxon>Parasedimentitalea</taxon>
    </lineage>
</organism>
<dbReference type="EMBL" id="CP127247">
    <property type="protein sequence ID" value="WIY27169.1"/>
    <property type="molecule type" value="Genomic_DNA"/>
</dbReference>
<reference evidence="2 3" key="1">
    <citation type="submission" date="2023-06" db="EMBL/GenBank/DDBJ databases">
        <title>Parasedimentitalea psychrophila sp. nov., a psychrophilic bacterium isolated from deep-sea sediment.</title>
        <authorList>
            <person name="Li A."/>
        </authorList>
    </citation>
    <scope>NUCLEOTIDE SEQUENCE [LARGE SCALE GENOMIC DNA]</scope>
    <source>
        <strain evidence="2 3">QS115</strain>
    </source>
</reference>
<dbReference type="Proteomes" id="UP001238334">
    <property type="component" value="Chromosome"/>
</dbReference>
<accession>A0A9Y2L592</accession>
<evidence type="ECO:0000313" key="2">
    <source>
        <dbReference type="EMBL" id="WIY27169.1"/>
    </source>
</evidence>
<keyword evidence="1" id="KW-1133">Transmembrane helix</keyword>
<name>A0A9Y2L592_9RHOB</name>
<keyword evidence="3" id="KW-1185">Reference proteome</keyword>
<sequence>MKATIVAALERIATRKNSAGAGAFGATALLSKFFGISLVAHSSGGVILTAGSGYIAGTFISAFVVSAFWILLPIAVIVGGVIWFRKQLTNALRALGTRLVSRRK</sequence>
<keyword evidence="1" id="KW-0472">Membrane</keyword>
<feature type="transmembrane region" description="Helical" evidence="1">
    <location>
        <begin position="21"/>
        <end position="40"/>
    </location>
</feature>
<feature type="transmembrane region" description="Helical" evidence="1">
    <location>
        <begin position="60"/>
        <end position="84"/>
    </location>
</feature>
<gene>
    <name evidence="2" type="ORF">QPJ95_09770</name>
</gene>
<dbReference type="KEGG" id="ppso:QPJ95_09770"/>
<evidence type="ECO:0000313" key="3">
    <source>
        <dbReference type="Proteomes" id="UP001238334"/>
    </source>
</evidence>
<keyword evidence="1" id="KW-0812">Transmembrane</keyword>
<dbReference type="RefSeq" id="WP_270919212.1">
    <property type="nucleotide sequence ID" value="NZ_CP127247.1"/>
</dbReference>
<evidence type="ECO:0000256" key="1">
    <source>
        <dbReference type="SAM" id="Phobius"/>
    </source>
</evidence>
<protein>
    <submittedName>
        <fullName evidence="2">Uncharacterized protein</fullName>
    </submittedName>
</protein>
<proteinExistence type="predicted"/>
<dbReference type="AlphaFoldDB" id="A0A9Y2L592"/>